<feature type="region of interest" description="Disordered" evidence="1">
    <location>
        <begin position="46"/>
        <end position="76"/>
    </location>
</feature>
<dbReference type="HOGENOM" id="CLU_2399205_0_0_1"/>
<proteinExistence type="predicted"/>
<reference evidence="2 3" key="1">
    <citation type="submission" date="2014-04" db="EMBL/GenBank/DDBJ databases">
        <title>Evolutionary Origins and Diversification of the Mycorrhizal Mutualists.</title>
        <authorList>
            <consortium name="DOE Joint Genome Institute"/>
            <consortium name="Mycorrhizal Genomics Consortium"/>
            <person name="Kohler A."/>
            <person name="Kuo A."/>
            <person name="Nagy L.G."/>
            <person name="Floudas D."/>
            <person name="Copeland A."/>
            <person name="Barry K.W."/>
            <person name="Cichocki N."/>
            <person name="Veneault-Fourrey C."/>
            <person name="LaButti K."/>
            <person name="Lindquist E.A."/>
            <person name="Lipzen A."/>
            <person name="Lundell T."/>
            <person name="Morin E."/>
            <person name="Murat C."/>
            <person name="Riley R."/>
            <person name="Ohm R."/>
            <person name="Sun H."/>
            <person name="Tunlid A."/>
            <person name="Henrissat B."/>
            <person name="Grigoriev I.V."/>
            <person name="Hibbett D.S."/>
            <person name="Martin F."/>
        </authorList>
    </citation>
    <scope>NUCLEOTIDE SEQUENCE [LARGE SCALE GENOMIC DNA]</scope>
    <source>
        <strain evidence="2 3">Koide BX008</strain>
    </source>
</reference>
<keyword evidence="3" id="KW-1185">Reference proteome</keyword>
<evidence type="ECO:0000313" key="2">
    <source>
        <dbReference type="EMBL" id="KIL65413.1"/>
    </source>
</evidence>
<feature type="compositionally biased region" description="Low complexity" evidence="1">
    <location>
        <begin position="64"/>
        <end position="75"/>
    </location>
</feature>
<feature type="compositionally biased region" description="Polar residues" evidence="1">
    <location>
        <begin position="53"/>
        <end position="63"/>
    </location>
</feature>
<dbReference type="AlphaFoldDB" id="A0A0C2X9E6"/>
<evidence type="ECO:0000313" key="3">
    <source>
        <dbReference type="Proteomes" id="UP000054549"/>
    </source>
</evidence>
<accession>A0A0C2X9E6</accession>
<dbReference type="Proteomes" id="UP000054549">
    <property type="component" value="Unassembled WGS sequence"/>
</dbReference>
<gene>
    <name evidence="2" type="ORF">M378DRAFT_162033</name>
</gene>
<name>A0A0C2X9E6_AMAMK</name>
<evidence type="ECO:0000256" key="1">
    <source>
        <dbReference type="SAM" id="MobiDB-lite"/>
    </source>
</evidence>
<organism evidence="2 3">
    <name type="scientific">Amanita muscaria (strain Koide BX008)</name>
    <dbReference type="NCBI Taxonomy" id="946122"/>
    <lineage>
        <taxon>Eukaryota</taxon>
        <taxon>Fungi</taxon>
        <taxon>Dikarya</taxon>
        <taxon>Basidiomycota</taxon>
        <taxon>Agaricomycotina</taxon>
        <taxon>Agaricomycetes</taxon>
        <taxon>Agaricomycetidae</taxon>
        <taxon>Agaricales</taxon>
        <taxon>Pluteineae</taxon>
        <taxon>Amanitaceae</taxon>
        <taxon>Amanita</taxon>
    </lineage>
</organism>
<protein>
    <submittedName>
        <fullName evidence="2">Uncharacterized protein</fullName>
    </submittedName>
</protein>
<dbReference type="EMBL" id="KN818242">
    <property type="protein sequence ID" value="KIL65413.1"/>
    <property type="molecule type" value="Genomic_DNA"/>
</dbReference>
<dbReference type="InParanoid" id="A0A0C2X9E6"/>
<sequence length="93" mass="10744">MHFCSNTILSIQTKLPHRIRTPRTVVVPTESQSIERRDEKKGVVMKDGWNSFDGKSNSPLNNISHSSRGSSLCSRKPSRTYCPHWMFLLSLRW</sequence>